<dbReference type="NCBIfam" id="TIGR01082">
    <property type="entry name" value="murC"/>
    <property type="match status" value="1"/>
</dbReference>
<comment type="subcellular location">
    <subcellularLocation>
        <location evidence="1 14">Cytoplasm</location>
    </subcellularLocation>
</comment>
<dbReference type="Pfam" id="PF01225">
    <property type="entry name" value="Mur_ligase"/>
    <property type="match status" value="1"/>
</dbReference>
<dbReference type="InterPro" id="IPR005758">
    <property type="entry name" value="UDP-N-AcMur_Ala_ligase_MurC"/>
</dbReference>
<keyword evidence="4 14" id="KW-0963">Cytoplasm</keyword>
<dbReference type="InterPro" id="IPR036615">
    <property type="entry name" value="Mur_ligase_C_dom_sf"/>
</dbReference>
<accession>A0ABT4L9T5</accession>
<evidence type="ECO:0000256" key="4">
    <source>
        <dbReference type="ARBA" id="ARBA00022490"/>
    </source>
</evidence>
<proteinExistence type="inferred from homology"/>
<dbReference type="PANTHER" id="PTHR43445">
    <property type="entry name" value="UDP-N-ACETYLMURAMATE--L-ALANINE LIGASE-RELATED"/>
    <property type="match status" value="1"/>
</dbReference>
<name>A0ABT4L9T5_9SPHI</name>
<keyword evidence="11 14" id="KW-0131">Cell cycle</keyword>
<dbReference type="InterPro" id="IPR000713">
    <property type="entry name" value="Mur_ligase_N"/>
</dbReference>
<organism evidence="18 19">
    <name type="scientific">Pedobacter punctiformis</name>
    <dbReference type="NCBI Taxonomy" id="3004097"/>
    <lineage>
        <taxon>Bacteria</taxon>
        <taxon>Pseudomonadati</taxon>
        <taxon>Bacteroidota</taxon>
        <taxon>Sphingobacteriia</taxon>
        <taxon>Sphingobacteriales</taxon>
        <taxon>Sphingobacteriaceae</taxon>
        <taxon>Pedobacter</taxon>
    </lineage>
</organism>
<dbReference type="Pfam" id="PF08245">
    <property type="entry name" value="Mur_ligase_M"/>
    <property type="match status" value="1"/>
</dbReference>
<dbReference type="InterPro" id="IPR050061">
    <property type="entry name" value="MurCDEF_pg_biosynth"/>
</dbReference>
<dbReference type="Pfam" id="PF02875">
    <property type="entry name" value="Mur_ligase_C"/>
    <property type="match status" value="1"/>
</dbReference>
<feature type="binding site" evidence="14">
    <location>
        <begin position="120"/>
        <end position="126"/>
    </location>
    <ligand>
        <name>ATP</name>
        <dbReference type="ChEBI" id="CHEBI:30616"/>
    </ligand>
</feature>
<evidence type="ECO:0000256" key="1">
    <source>
        <dbReference type="ARBA" id="ARBA00004496"/>
    </source>
</evidence>
<evidence type="ECO:0000256" key="3">
    <source>
        <dbReference type="ARBA" id="ARBA00012211"/>
    </source>
</evidence>
<dbReference type="InterPro" id="IPR036565">
    <property type="entry name" value="Mur-like_cat_sf"/>
</dbReference>
<evidence type="ECO:0000256" key="7">
    <source>
        <dbReference type="ARBA" id="ARBA00022741"/>
    </source>
</evidence>
<dbReference type="Gene3D" id="3.40.50.720">
    <property type="entry name" value="NAD(P)-binding Rossmann-like Domain"/>
    <property type="match status" value="1"/>
</dbReference>
<evidence type="ECO:0000256" key="5">
    <source>
        <dbReference type="ARBA" id="ARBA00022598"/>
    </source>
</evidence>
<dbReference type="PANTHER" id="PTHR43445:SF3">
    <property type="entry name" value="UDP-N-ACETYLMURAMATE--L-ALANINE LIGASE"/>
    <property type="match status" value="1"/>
</dbReference>
<keyword evidence="7 14" id="KW-0547">Nucleotide-binding</keyword>
<evidence type="ECO:0000256" key="14">
    <source>
        <dbReference type="HAMAP-Rule" id="MF_00046"/>
    </source>
</evidence>
<evidence type="ECO:0000256" key="2">
    <source>
        <dbReference type="ARBA" id="ARBA00004752"/>
    </source>
</evidence>
<keyword evidence="19" id="KW-1185">Reference proteome</keyword>
<dbReference type="SUPFAM" id="SSF53623">
    <property type="entry name" value="MurD-like peptide ligases, catalytic domain"/>
    <property type="match status" value="1"/>
</dbReference>
<comment type="pathway">
    <text evidence="2 14">Cell wall biogenesis; peptidoglycan biosynthesis.</text>
</comment>
<gene>
    <name evidence="14 18" type="primary">murC</name>
    <name evidence="18" type="ORF">O0955_11725</name>
</gene>
<reference evidence="18" key="1">
    <citation type="submission" date="2022-12" db="EMBL/GenBank/DDBJ databases">
        <title>Genome sequence of HCMS5-2.</title>
        <authorList>
            <person name="Woo H."/>
        </authorList>
    </citation>
    <scope>NUCLEOTIDE SEQUENCE</scope>
    <source>
        <strain evidence="18">HCMS5-2</strain>
    </source>
</reference>
<dbReference type="EC" id="6.3.2.8" evidence="3 14"/>
<feature type="domain" description="Mur ligase N-terminal catalytic" evidence="15">
    <location>
        <begin position="10"/>
        <end position="111"/>
    </location>
</feature>
<keyword evidence="8 14" id="KW-0067">ATP-binding</keyword>
<evidence type="ECO:0000256" key="11">
    <source>
        <dbReference type="ARBA" id="ARBA00023306"/>
    </source>
</evidence>
<evidence type="ECO:0000259" key="15">
    <source>
        <dbReference type="Pfam" id="PF01225"/>
    </source>
</evidence>
<dbReference type="Gene3D" id="3.90.190.20">
    <property type="entry name" value="Mur ligase, C-terminal domain"/>
    <property type="match status" value="1"/>
</dbReference>
<protein>
    <recommendedName>
        <fullName evidence="3 14">UDP-N-acetylmuramate--L-alanine ligase</fullName>
        <ecNumber evidence="3 14">6.3.2.8</ecNumber>
    </recommendedName>
    <alternativeName>
        <fullName evidence="14">UDP-N-acetylmuramoyl-L-alanine synthetase</fullName>
    </alternativeName>
</protein>
<evidence type="ECO:0000313" key="18">
    <source>
        <dbReference type="EMBL" id="MCZ4244670.1"/>
    </source>
</evidence>
<evidence type="ECO:0000256" key="13">
    <source>
        <dbReference type="ARBA" id="ARBA00047833"/>
    </source>
</evidence>
<dbReference type="HAMAP" id="MF_00046">
    <property type="entry name" value="MurC"/>
    <property type="match status" value="1"/>
</dbReference>
<sequence>MELDKINRAYFVGIGGIGMSALARYFAKRGVAVCGYDKTRTKLTETLEQEGILISYLDEAAALPCAFLDKHDDTLVVYTPAIPKDSKILNHFKNKNFSLKKRSEVLGIISKGMFCIAVAGTHGKTTTSSIVAHLLKDTGYDCTAFLGGITSNYNSNVLFGKNNVVVVEADEYDRSFLTLHPDVAVITSMDADHLDIYGDKRHLEESFHLFANQLKEGGKLYAHEGLPLKEAITYAASSTATARAENLRVEGSKFVFDYTDASHTIKDLNLMLPGKHNVENTTAAIAIALQLGIDAEKVKQAVASFKGVKRRFEYVVNNDRQIYIDDYAHHPEELKACFDAVRQLYPDKKLTVVFQPHLFSRTRDFADDFAKVLSTADELMLLEIYPARELPIEGINAAYLLDKITLNNKQVCTKEFVVKYVKETKPELILTVGAGDIDTLIEPLKNTINNA</sequence>
<keyword evidence="10 14" id="KW-0573">Peptidoglycan synthesis</keyword>
<keyword evidence="6 14" id="KW-0132">Cell division</keyword>
<evidence type="ECO:0000313" key="19">
    <source>
        <dbReference type="Proteomes" id="UP001144347"/>
    </source>
</evidence>
<dbReference type="InterPro" id="IPR013221">
    <property type="entry name" value="Mur_ligase_cen"/>
</dbReference>
<evidence type="ECO:0000256" key="10">
    <source>
        <dbReference type="ARBA" id="ARBA00022984"/>
    </source>
</evidence>
<comment type="function">
    <text evidence="14">Cell wall formation.</text>
</comment>
<dbReference type="EMBL" id="JAPWGM010000003">
    <property type="protein sequence ID" value="MCZ4244670.1"/>
    <property type="molecule type" value="Genomic_DNA"/>
</dbReference>
<dbReference type="SUPFAM" id="SSF51984">
    <property type="entry name" value="MurCD N-terminal domain"/>
    <property type="match status" value="1"/>
</dbReference>
<evidence type="ECO:0000256" key="12">
    <source>
        <dbReference type="ARBA" id="ARBA00023316"/>
    </source>
</evidence>
<dbReference type="RefSeq" id="WP_269427723.1">
    <property type="nucleotide sequence ID" value="NZ_JAPWGM010000003.1"/>
</dbReference>
<evidence type="ECO:0000259" key="17">
    <source>
        <dbReference type="Pfam" id="PF08245"/>
    </source>
</evidence>
<comment type="caution">
    <text evidence="18">The sequence shown here is derived from an EMBL/GenBank/DDBJ whole genome shotgun (WGS) entry which is preliminary data.</text>
</comment>
<dbReference type="Proteomes" id="UP001144347">
    <property type="component" value="Unassembled WGS sequence"/>
</dbReference>
<keyword evidence="12 14" id="KW-0961">Cell wall biogenesis/degradation</keyword>
<comment type="catalytic activity">
    <reaction evidence="13 14">
        <text>UDP-N-acetyl-alpha-D-muramate + L-alanine + ATP = UDP-N-acetyl-alpha-D-muramoyl-L-alanine + ADP + phosphate + H(+)</text>
        <dbReference type="Rhea" id="RHEA:23372"/>
        <dbReference type="ChEBI" id="CHEBI:15378"/>
        <dbReference type="ChEBI" id="CHEBI:30616"/>
        <dbReference type="ChEBI" id="CHEBI:43474"/>
        <dbReference type="ChEBI" id="CHEBI:57972"/>
        <dbReference type="ChEBI" id="CHEBI:70757"/>
        <dbReference type="ChEBI" id="CHEBI:83898"/>
        <dbReference type="ChEBI" id="CHEBI:456216"/>
        <dbReference type="EC" id="6.3.2.8"/>
    </reaction>
</comment>
<evidence type="ECO:0000256" key="8">
    <source>
        <dbReference type="ARBA" id="ARBA00022840"/>
    </source>
</evidence>
<feature type="domain" description="Mur ligase C-terminal" evidence="16">
    <location>
        <begin position="310"/>
        <end position="433"/>
    </location>
</feature>
<dbReference type="InterPro" id="IPR004101">
    <property type="entry name" value="Mur_ligase_C"/>
</dbReference>
<evidence type="ECO:0000256" key="6">
    <source>
        <dbReference type="ARBA" id="ARBA00022618"/>
    </source>
</evidence>
<dbReference type="GO" id="GO:0008763">
    <property type="term" value="F:UDP-N-acetylmuramate-L-alanine ligase activity"/>
    <property type="evidence" value="ECO:0007669"/>
    <property type="project" value="UniProtKB-EC"/>
</dbReference>
<dbReference type="SUPFAM" id="SSF53244">
    <property type="entry name" value="MurD-like peptide ligases, peptide-binding domain"/>
    <property type="match status" value="1"/>
</dbReference>
<keyword evidence="5 14" id="KW-0436">Ligase</keyword>
<feature type="domain" description="Mur ligase central" evidence="17">
    <location>
        <begin position="118"/>
        <end position="288"/>
    </location>
</feature>
<evidence type="ECO:0000256" key="9">
    <source>
        <dbReference type="ARBA" id="ARBA00022960"/>
    </source>
</evidence>
<keyword evidence="9 14" id="KW-0133">Cell shape</keyword>
<comment type="similarity">
    <text evidence="14">Belongs to the MurCDEF family.</text>
</comment>
<dbReference type="Gene3D" id="3.40.1190.10">
    <property type="entry name" value="Mur-like, catalytic domain"/>
    <property type="match status" value="1"/>
</dbReference>
<evidence type="ECO:0000259" key="16">
    <source>
        <dbReference type="Pfam" id="PF02875"/>
    </source>
</evidence>